<dbReference type="AlphaFoldDB" id="A0A7U3SPE1"/>
<dbReference type="EMBL" id="CP064939">
    <property type="protein sequence ID" value="QPH37971.1"/>
    <property type="molecule type" value="Genomic_DNA"/>
</dbReference>
<reference evidence="1 2" key="1">
    <citation type="submission" date="2020-11" db="EMBL/GenBank/DDBJ databases">
        <title>Pedobacter endophytica, an endophytic bacteria isolated form Carex pumila.</title>
        <authorList>
            <person name="Peng Y."/>
            <person name="Jiang L."/>
            <person name="Lee J."/>
        </authorList>
    </citation>
    <scope>NUCLEOTIDE SEQUENCE [LARGE SCALE GENOMIC DNA]</scope>
    <source>
        <strain evidence="1 2">JBR3-12</strain>
    </source>
</reference>
<dbReference type="Pfam" id="PF11325">
    <property type="entry name" value="DUF3127"/>
    <property type="match status" value="1"/>
</dbReference>
<protein>
    <submittedName>
        <fullName evidence="1">DUF3127 domain-containing protein</fullName>
    </submittedName>
</protein>
<evidence type="ECO:0000313" key="1">
    <source>
        <dbReference type="EMBL" id="QPH37971.1"/>
    </source>
</evidence>
<dbReference type="RefSeq" id="WP_196097282.1">
    <property type="nucleotide sequence ID" value="NZ_CP064939.1"/>
</dbReference>
<evidence type="ECO:0000313" key="2">
    <source>
        <dbReference type="Proteomes" id="UP000594759"/>
    </source>
</evidence>
<gene>
    <name evidence="1" type="ORF">IZT61_12760</name>
</gene>
<name>A0A7U3SPE1_9SPHI</name>
<dbReference type="Proteomes" id="UP000594759">
    <property type="component" value="Chromosome"/>
</dbReference>
<proteinExistence type="predicted"/>
<sequence>MEIKGKVHEVGATQQVSETFKKRDLIVEYAENPTYPEYIRFEALQDKTALLDSLKAGDEVEVFFNLRGRPWTNKEGVTSYFNSLVVWRINAVETTPVTAAPATVAPVDVSNTTGEDDDLPF</sequence>
<dbReference type="InterPro" id="IPR012340">
    <property type="entry name" value="NA-bd_OB-fold"/>
</dbReference>
<organism evidence="1 2">
    <name type="scientific">Pedobacter endophyticus</name>
    <dbReference type="NCBI Taxonomy" id="2789740"/>
    <lineage>
        <taxon>Bacteria</taxon>
        <taxon>Pseudomonadati</taxon>
        <taxon>Bacteroidota</taxon>
        <taxon>Sphingobacteriia</taxon>
        <taxon>Sphingobacteriales</taxon>
        <taxon>Sphingobacteriaceae</taxon>
        <taxon>Pedobacter</taxon>
    </lineage>
</organism>
<dbReference type="KEGG" id="pex:IZT61_12760"/>
<dbReference type="InterPro" id="IPR021474">
    <property type="entry name" value="DUF3127"/>
</dbReference>
<keyword evidence="2" id="KW-1185">Reference proteome</keyword>
<dbReference type="SUPFAM" id="SSF50249">
    <property type="entry name" value="Nucleic acid-binding proteins"/>
    <property type="match status" value="1"/>
</dbReference>
<accession>A0A7U3SPE1</accession>